<dbReference type="GO" id="GO:0016747">
    <property type="term" value="F:acyltransferase activity, transferring groups other than amino-acyl groups"/>
    <property type="evidence" value="ECO:0007669"/>
    <property type="project" value="InterPro"/>
</dbReference>
<evidence type="ECO:0000313" key="4">
    <source>
        <dbReference type="EMBL" id="OKH95863.1"/>
    </source>
</evidence>
<dbReference type="PANTHER" id="PTHR43877">
    <property type="entry name" value="AMINOALKYLPHOSPHONATE N-ACETYLTRANSFERASE-RELATED-RELATED"/>
    <property type="match status" value="1"/>
</dbReference>
<dbReference type="EMBL" id="LFBV01000001">
    <property type="protein sequence ID" value="OKH95863.1"/>
    <property type="molecule type" value="Genomic_DNA"/>
</dbReference>
<dbReference type="SUPFAM" id="SSF55729">
    <property type="entry name" value="Acyl-CoA N-acyltransferases (Nat)"/>
    <property type="match status" value="1"/>
</dbReference>
<dbReference type="CDD" id="cd04301">
    <property type="entry name" value="NAT_SF"/>
    <property type="match status" value="1"/>
</dbReference>
<dbReference type="STRING" id="1048205.AB852_03730"/>
<keyword evidence="5" id="KW-1185">Reference proteome</keyword>
<evidence type="ECO:0000313" key="5">
    <source>
        <dbReference type="Proteomes" id="UP000186455"/>
    </source>
</evidence>
<dbReference type="RefSeq" id="WP_073783521.1">
    <property type="nucleotide sequence ID" value="NZ_LFBV01000001.1"/>
</dbReference>
<gene>
    <name evidence="4" type="ORF">AB852_03730</name>
</gene>
<feature type="domain" description="N-acetyltransferase" evidence="3">
    <location>
        <begin position="4"/>
        <end position="169"/>
    </location>
</feature>
<proteinExistence type="predicted"/>
<evidence type="ECO:0000259" key="3">
    <source>
        <dbReference type="PROSITE" id="PS51186"/>
    </source>
</evidence>
<protein>
    <submittedName>
        <fullName evidence="4">GCN5 family acetyltransferase</fullName>
    </submittedName>
</protein>
<accession>A0A1Q4VDE9</accession>
<evidence type="ECO:0000256" key="1">
    <source>
        <dbReference type="ARBA" id="ARBA00022679"/>
    </source>
</evidence>
<dbReference type="Proteomes" id="UP000186455">
    <property type="component" value="Unassembled WGS sequence"/>
</dbReference>
<dbReference type="Pfam" id="PF00583">
    <property type="entry name" value="Acetyltransf_1"/>
    <property type="match status" value="1"/>
</dbReference>
<name>A0A1Q4VDE9_9ACTN</name>
<comment type="caution">
    <text evidence="4">The sequence shown here is derived from an EMBL/GenBank/DDBJ whole genome shotgun (WGS) entry which is preliminary data.</text>
</comment>
<keyword evidence="1 4" id="KW-0808">Transferase</keyword>
<dbReference type="InterPro" id="IPR050832">
    <property type="entry name" value="Bact_Acetyltransf"/>
</dbReference>
<dbReference type="InterPro" id="IPR000182">
    <property type="entry name" value="GNAT_dom"/>
</dbReference>
<dbReference type="PANTHER" id="PTHR43877:SF2">
    <property type="entry name" value="AMINOALKYLPHOSPHONATE N-ACETYLTRANSFERASE-RELATED"/>
    <property type="match status" value="1"/>
</dbReference>
<keyword evidence="2" id="KW-0012">Acyltransferase</keyword>
<reference evidence="4 5" key="1">
    <citation type="submission" date="2015-06" db="EMBL/GenBank/DDBJ databases">
        <title>Cloning and characterization of the uncialamcin biosynthetic gene cluster.</title>
        <authorList>
            <person name="Yan X."/>
            <person name="Huang T."/>
            <person name="Ge H."/>
            <person name="Shen B."/>
        </authorList>
    </citation>
    <scope>NUCLEOTIDE SEQUENCE [LARGE SCALE GENOMIC DNA]</scope>
    <source>
        <strain evidence="4 5">DCA2648</strain>
    </source>
</reference>
<dbReference type="PROSITE" id="PS51186">
    <property type="entry name" value="GNAT"/>
    <property type="match status" value="1"/>
</dbReference>
<organism evidence="4 5">
    <name type="scientific">Streptomyces uncialis</name>
    <dbReference type="NCBI Taxonomy" id="1048205"/>
    <lineage>
        <taxon>Bacteria</taxon>
        <taxon>Bacillati</taxon>
        <taxon>Actinomycetota</taxon>
        <taxon>Actinomycetes</taxon>
        <taxon>Kitasatosporales</taxon>
        <taxon>Streptomycetaceae</taxon>
        <taxon>Streptomyces</taxon>
    </lineage>
</organism>
<dbReference type="Gene3D" id="3.40.630.30">
    <property type="match status" value="1"/>
</dbReference>
<sequence>MDTFTIRKGGPGDLPAVLALMDRAVEWLAARGRTGQWGTEPWSTNPRAVEMVTRYAGEGDLWLADAAGAVVGTLTLTDGPGSYVPRADEPERYIHVFATDRRRAGEGIGAALLAHAADETRRAGRSLLRVDCYAGDDGKLVAYYEGQGFTPAERFTVGEDAWPGQVLARRV</sequence>
<dbReference type="AlphaFoldDB" id="A0A1Q4VDE9"/>
<evidence type="ECO:0000256" key="2">
    <source>
        <dbReference type="ARBA" id="ARBA00023315"/>
    </source>
</evidence>
<dbReference type="InterPro" id="IPR016181">
    <property type="entry name" value="Acyl_CoA_acyltransferase"/>
</dbReference>